<gene>
    <name evidence="2" type="ORF">KK060_14185</name>
</gene>
<dbReference type="EMBL" id="JAHESD010000031">
    <property type="protein sequence ID" value="MBT1704439.1"/>
    <property type="molecule type" value="Genomic_DNA"/>
</dbReference>
<sequence>MKRKAILVPVSFALVLSVLLNCKDKLRITYPKPHPDSLPIKFLPGLVSVNGLDFNSAFSPDGQSFYFSRSVNGQWDIFVSAYEGQAWSKPIRVSFSDERYSEADPTFSPDGKLFFISNRPRNNDIIRKDYDIWFVEPADEKTWSNPQNLLSLNSDSSEYYISFSDNGNLYFGSSRPGGFGQEDIYVSRLVDGAYTAPTNLGENINTPESEHDPCVSHNEQLIVFKSENRADGFGQADLYFSTIDKTNTWMPAKNLGARINTQGYEYCPYFSPDGKYFFFSSRSDIMWMDMRAVRSIVNH</sequence>
<dbReference type="RefSeq" id="WP_254154401.1">
    <property type="nucleotide sequence ID" value="NZ_JAHESD010000031.1"/>
</dbReference>
<dbReference type="PANTHER" id="PTHR36842">
    <property type="entry name" value="PROTEIN TOLB HOMOLOG"/>
    <property type="match status" value="1"/>
</dbReference>
<dbReference type="InterPro" id="IPR011042">
    <property type="entry name" value="6-blade_b-propeller_TolB-like"/>
</dbReference>
<accession>A0ABS5VSN3</accession>
<dbReference type="PANTHER" id="PTHR36842:SF1">
    <property type="entry name" value="PROTEIN TOLB"/>
    <property type="match status" value="1"/>
</dbReference>
<dbReference type="SUPFAM" id="SSF82171">
    <property type="entry name" value="DPP6 N-terminal domain-like"/>
    <property type="match status" value="1"/>
</dbReference>
<dbReference type="Proteomes" id="UP000772618">
    <property type="component" value="Unassembled WGS sequence"/>
</dbReference>
<comment type="similarity">
    <text evidence="1">Belongs to the TolB family.</text>
</comment>
<protein>
    <submittedName>
        <fullName evidence="2">PD40 domain-containing protein</fullName>
    </submittedName>
</protein>
<dbReference type="InterPro" id="IPR011659">
    <property type="entry name" value="WD40"/>
</dbReference>
<dbReference type="Pfam" id="PF07676">
    <property type="entry name" value="PD40"/>
    <property type="match status" value="4"/>
</dbReference>
<comment type="caution">
    <text evidence="2">The sequence shown here is derived from an EMBL/GenBank/DDBJ whole genome shotgun (WGS) entry which is preliminary data.</text>
</comment>
<organism evidence="2 3">
    <name type="scientific">Chryseosolibacter indicus</name>
    <dbReference type="NCBI Taxonomy" id="2782351"/>
    <lineage>
        <taxon>Bacteria</taxon>
        <taxon>Pseudomonadati</taxon>
        <taxon>Bacteroidota</taxon>
        <taxon>Cytophagia</taxon>
        <taxon>Cytophagales</taxon>
        <taxon>Chryseotaleaceae</taxon>
        <taxon>Chryseosolibacter</taxon>
    </lineage>
</organism>
<evidence type="ECO:0000313" key="2">
    <source>
        <dbReference type="EMBL" id="MBT1704439.1"/>
    </source>
</evidence>
<proteinExistence type="inferred from homology"/>
<reference evidence="2 3" key="1">
    <citation type="submission" date="2021-05" db="EMBL/GenBank/DDBJ databases">
        <title>A Polyphasic approach of four new species of the genus Ohtaekwangia: Ohtaekwangia histidinii sp. nov., Ohtaekwangia cretensis sp. nov., Ohtaekwangia indiensis sp. nov., Ohtaekwangia reichenbachii sp. nov. from diverse environment.</title>
        <authorList>
            <person name="Octaviana S."/>
        </authorList>
    </citation>
    <scope>NUCLEOTIDE SEQUENCE [LARGE SCALE GENOMIC DNA]</scope>
    <source>
        <strain evidence="2 3">PWU20</strain>
    </source>
</reference>
<evidence type="ECO:0000313" key="3">
    <source>
        <dbReference type="Proteomes" id="UP000772618"/>
    </source>
</evidence>
<keyword evidence="3" id="KW-1185">Reference proteome</keyword>
<dbReference type="Gene3D" id="2.120.10.30">
    <property type="entry name" value="TolB, C-terminal domain"/>
    <property type="match status" value="1"/>
</dbReference>
<evidence type="ECO:0000256" key="1">
    <source>
        <dbReference type="ARBA" id="ARBA00009820"/>
    </source>
</evidence>
<name>A0ABS5VSN3_9BACT</name>